<dbReference type="RefSeq" id="WP_160952172.1">
    <property type="nucleotide sequence ID" value="NZ_WWEQ01000004.1"/>
</dbReference>
<dbReference type="InterPro" id="IPR008257">
    <property type="entry name" value="Pept_M19"/>
</dbReference>
<dbReference type="GO" id="GO:0070573">
    <property type="term" value="F:metallodipeptidase activity"/>
    <property type="evidence" value="ECO:0007669"/>
    <property type="project" value="InterPro"/>
</dbReference>
<dbReference type="Gene3D" id="3.20.20.140">
    <property type="entry name" value="Metal-dependent hydrolases"/>
    <property type="match status" value="1"/>
</dbReference>
<sequence>MYDVFDGHNDLPWHLRERHGSSIERLDDPTVSPFTTLPQLREGGVAAQFWSVFVHSDVSGPAAVTATLEQIDLVHRLIAANPEALGFAPTAAQVRTVAASGRTASLMGVEGGQQIDGSLAVLRDYARLGARYMTLTWSTTHEWADSATDAPRHGGLAPFGREVVEEMNRIGMIVDLSHVAPSVMHQALDLTTQPVVFSHSCAAELNPHPRNVPTDVIDRLPDNGGVLMITFVPSFVTDERRRWVEAGEHGTPPQVTVADVADHCDFVRERIGAQYVGLGSDLCGTDSMPEGLDSAAGYPALFEELARRGWSDAELRGLGFDNVLRVLEANDAAYTATVGADLLDRKEGSR</sequence>
<dbReference type="PROSITE" id="PS51365">
    <property type="entry name" value="RENAL_DIPEPTIDASE_2"/>
    <property type="match status" value="1"/>
</dbReference>
<comment type="caution">
    <text evidence="1">The sequence shown here is derived from an EMBL/GenBank/DDBJ whole genome shotgun (WGS) entry which is preliminary data.</text>
</comment>
<dbReference type="GO" id="GO:0006508">
    <property type="term" value="P:proteolysis"/>
    <property type="evidence" value="ECO:0007669"/>
    <property type="project" value="InterPro"/>
</dbReference>
<dbReference type="SUPFAM" id="SSF51556">
    <property type="entry name" value="Metallo-dependent hydrolases"/>
    <property type="match status" value="1"/>
</dbReference>
<proteinExistence type="predicted"/>
<dbReference type="PANTHER" id="PTHR10443">
    <property type="entry name" value="MICROSOMAL DIPEPTIDASE"/>
    <property type="match status" value="1"/>
</dbReference>
<protein>
    <submittedName>
        <fullName evidence="1">Membrane dipeptidase</fullName>
    </submittedName>
</protein>
<dbReference type="PANTHER" id="PTHR10443:SF12">
    <property type="entry name" value="DIPEPTIDASE"/>
    <property type="match status" value="1"/>
</dbReference>
<accession>A0A6N9H550</accession>
<evidence type="ECO:0000313" key="1">
    <source>
        <dbReference type="EMBL" id="MYM18734.1"/>
    </source>
</evidence>
<evidence type="ECO:0000313" key="2">
    <source>
        <dbReference type="Proteomes" id="UP000469215"/>
    </source>
</evidence>
<name>A0A6N9H550_9MICO</name>
<reference evidence="1 2" key="1">
    <citation type="submission" date="2020-01" db="EMBL/GenBank/DDBJ databases">
        <authorList>
            <person name="Deng T."/>
        </authorList>
    </citation>
    <scope>NUCLEOTIDE SEQUENCE [LARGE SCALE GENOMIC DNA]</scope>
    <source>
        <strain evidence="1 2">5221</strain>
    </source>
</reference>
<gene>
    <name evidence="1" type="ORF">GSY69_01760</name>
</gene>
<dbReference type="AlphaFoldDB" id="A0A6N9H550"/>
<dbReference type="InterPro" id="IPR032466">
    <property type="entry name" value="Metal_Hydrolase"/>
</dbReference>
<dbReference type="Pfam" id="PF01244">
    <property type="entry name" value="Peptidase_M19"/>
    <property type="match status" value="1"/>
</dbReference>
<organism evidence="1 2">
    <name type="scientific">Brevibacterium rongguiense</name>
    <dbReference type="NCBI Taxonomy" id="2695267"/>
    <lineage>
        <taxon>Bacteria</taxon>
        <taxon>Bacillati</taxon>
        <taxon>Actinomycetota</taxon>
        <taxon>Actinomycetes</taxon>
        <taxon>Micrococcales</taxon>
        <taxon>Brevibacteriaceae</taxon>
        <taxon>Brevibacterium</taxon>
    </lineage>
</organism>
<keyword evidence="2" id="KW-1185">Reference proteome</keyword>
<dbReference type="Proteomes" id="UP000469215">
    <property type="component" value="Unassembled WGS sequence"/>
</dbReference>
<dbReference type="CDD" id="cd01301">
    <property type="entry name" value="rDP_like"/>
    <property type="match status" value="1"/>
</dbReference>
<dbReference type="EMBL" id="WWEQ01000004">
    <property type="protein sequence ID" value="MYM18734.1"/>
    <property type="molecule type" value="Genomic_DNA"/>
</dbReference>